<feature type="signal peptide" evidence="2">
    <location>
        <begin position="1"/>
        <end position="24"/>
    </location>
</feature>
<keyword evidence="2" id="KW-0732">Signal</keyword>
<evidence type="ECO:0000313" key="4">
    <source>
        <dbReference type="Proteomes" id="UP000215563"/>
    </source>
</evidence>
<evidence type="ECO:0000313" key="3">
    <source>
        <dbReference type="EMBL" id="OXM41743.1"/>
    </source>
</evidence>
<keyword evidence="4" id="KW-1185">Reference proteome</keyword>
<accession>A0A229R4Y6</accession>
<gene>
    <name evidence="3" type="ORF">CFP75_43355</name>
</gene>
<feature type="compositionally biased region" description="Low complexity" evidence="1">
    <location>
        <begin position="31"/>
        <end position="40"/>
    </location>
</feature>
<reference evidence="3 4" key="1">
    <citation type="submission" date="2017-07" db="EMBL/GenBank/DDBJ databases">
        <title>Amycolatopsis alba DSM 44262 Genome sequencing and assembly.</title>
        <authorList>
            <person name="Kaur N."/>
            <person name="Mayilraj S."/>
        </authorList>
    </citation>
    <scope>NUCLEOTIDE SEQUENCE [LARGE SCALE GENOMIC DNA]</scope>
    <source>
        <strain evidence="3 4">DSM 44262</strain>
    </source>
</reference>
<dbReference type="AlphaFoldDB" id="A0A229R4Y6"/>
<dbReference type="OrthoDB" id="3638426at2"/>
<organism evidence="3 4">
    <name type="scientific">Amycolatopsis alba DSM 44262</name>
    <dbReference type="NCBI Taxonomy" id="1125972"/>
    <lineage>
        <taxon>Bacteria</taxon>
        <taxon>Bacillati</taxon>
        <taxon>Actinomycetota</taxon>
        <taxon>Actinomycetes</taxon>
        <taxon>Pseudonocardiales</taxon>
        <taxon>Pseudonocardiaceae</taxon>
        <taxon>Amycolatopsis</taxon>
    </lineage>
</organism>
<dbReference type="EMBL" id="NMQU01000222">
    <property type="protein sequence ID" value="OXM41743.1"/>
    <property type="molecule type" value="Genomic_DNA"/>
</dbReference>
<dbReference type="Proteomes" id="UP000215563">
    <property type="component" value="Unassembled WGS sequence"/>
</dbReference>
<name>A0A229R4Y6_AMYAL</name>
<sequence>MKTKLLFAALVGALFVTTACSGEAAPPPPVTVTATPTSTTPAPPSGPDAKTVAWLDGVCGAVYGYMKAADEYSRKQPSGTEVTRGSMKEELGIRAGFAGKAVDDLTALPPSPISGGDEVKKSLVDRFTTARDAAAAGKQRLEKSGNSAAMDAAIQAMDATQKPITETPDLLPSLKIETPALMAAAAEAKNCSSPQ</sequence>
<feature type="chain" id="PRO_5011274038" description="Small secreted protein" evidence="2">
    <location>
        <begin position="25"/>
        <end position="195"/>
    </location>
</feature>
<dbReference type="PROSITE" id="PS51257">
    <property type="entry name" value="PROKAR_LIPOPROTEIN"/>
    <property type="match status" value="1"/>
</dbReference>
<comment type="caution">
    <text evidence="3">The sequence shown here is derived from an EMBL/GenBank/DDBJ whole genome shotgun (WGS) entry which is preliminary data.</text>
</comment>
<proteinExistence type="predicted"/>
<feature type="region of interest" description="Disordered" evidence="1">
    <location>
        <begin position="25"/>
        <end position="48"/>
    </location>
</feature>
<evidence type="ECO:0008006" key="5">
    <source>
        <dbReference type="Google" id="ProtNLM"/>
    </source>
</evidence>
<evidence type="ECO:0000256" key="2">
    <source>
        <dbReference type="SAM" id="SignalP"/>
    </source>
</evidence>
<evidence type="ECO:0000256" key="1">
    <source>
        <dbReference type="SAM" id="MobiDB-lite"/>
    </source>
</evidence>
<protein>
    <recommendedName>
        <fullName evidence="5">Small secreted protein</fullName>
    </recommendedName>
</protein>
<dbReference type="RefSeq" id="WP_020631213.1">
    <property type="nucleotide sequence ID" value="NZ_KB913032.1"/>
</dbReference>